<dbReference type="SUPFAM" id="SSF118215">
    <property type="entry name" value="Proton glutamate symport protein"/>
    <property type="match status" value="1"/>
</dbReference>
<dbReference type="Gene3D" id="1.10.3860.10">
    <property type="entry name" value="Sodium:dicarboxylate symporter"/>
    <property type="match status" value="1"/>
</dbReference>
<feature type="transmembrane region" description="Helical" evidence="7">
    <location>
        <begin position="286"/>
        <end position="309"/>
    </location>
</feature>
<feature type="transmembrane region" description="Helical" evidence="7">
    <location>
        <begin position="213"/>
        <end position="236"/>
    </location>
</feature>
<dbReference type="PANTHER" id="PTHR42865">
    <property type="entry name" value="PROTON/GLUTAMATE-ASPARTATE SYMPORTER"/>
    <property type="match status" value="1"/>
</dbReference>
<feature type="transmembrane region" description="Helical" evidence="7">
    <location>
        <begin position="321"/>
        <end position="339"/>
    </location>
</feature>
<dbReference type="AlphaFoldDB" id="A0A806JYP2"/>
<evidence type="ECO:0000256" key="4">
    <source>
        <dbReference type="ARBA" id="ARBA00022692"/>
    </source>
</evidence>
<dbReference type="GO" id="GO:0015293">
    <property type="term" value="F:symporter activity"/>
    <property type="evidence" value="ECO:0007669"/>
    <property type="project" value="UniProtKB-KW"/>
</dbReference>
<dbReference type="PRINTS" id="PR00173">
    <property type="entry name" value="EDTRNSPORT"/>
</dbReference>
<keyword evidence="6 7" id="KW-0472">Membrane</keyword>
<feature type="transmembrane region" description="Helical" evidence="7">
    <location>
        <begin position="133"/>
        <end position="154"/>
    </location>
</feature>
<organism evidence="8">
    <name type="scientific">uncultured bacterium contig00049</name>
    <dbReference type="NCBI Taxonomy" id="1181534"/>
    <lineage>
        <taxon>Bacteria</taxon>
        <taxon>environmental samples</taxon>
    </lineage>
</organism>
<evidence type="ECO:0000256" key="3">
    <source>
        <dbReference type="ARBA" id="ARBA00022475"/>
    </source>
</evidence>
<comment type="subcellular location">
    <subcellularLocation>
        <location evidence="1">Cell membrane</location>
        <topology evidence="1">Multi-pass membrane protein</topology>
    </subcellularLocation>
</comment>
<dbReference type="GO" id="GO:0006835">
    <property type="term" value="P:dicarboxylic acid transport"/>
    <property type="evidence" value="ECO:0007669"/>
    <property type="project" value="TreeGrafter"/>
</dbReference>
<accession>A0A806JYP2</accession>
<protein>
    <submittedName>
        <fullName evidence="8">Putative glutamate transporter</fullName>
    </submittedName>
</protein>
<feature type="transmembrane region" description="Helical" evidence="7">
    <location>
        <begin position="45"/>
        <end position="64"/>
    </location>
</feature>
<feature type="transmembrane region" description="Helical" evidence="7">
    <location>
        <begin position="374"/>
        <end position="396"/>
    </location>
</feature>
<keyword evidence="3" id="KW-1003">Cell membrane</keyword>
<evidence type="ECO:0000256" key="5">
    <source>
        <dbReference type="ARBA" id="ARBA00022989"/>
    </source>
</evidence>
<evidence type="ECO:0000256" key="6">
    <source>
        <dbReference type="ARBA" id="ARBA00023136"/>
    </source>
</evidence>
<evidence type="ECO:0000256" key="1">
    <source>
        <dbReference type="ARBA" id="ARBA00004651"/>
    </source>
</evidence>
<proteinExistence type="predicted"/>
<dbReference type="Pfam" id="PF00375">
    <property type="entry name" value="SDF"/>
    <property type="match status" value="1"/>
</dbReference>
<dbReference type="InterPro" id="IPR036458">
    <property type="entry name" value="Na:dicarbo_symporter_sf"/>
</dbReference>
<sequence>MKVWVKLLIGSILGVTIGFLLPSDSQNVISIFQWLEKLALNMGRYVVVPVLVFSLTIAVFELRLEGQFWRVVLRNFLVIVAASIFVIFLGIMVTLIITPNRIPIDKVEQVETMGLDAVANVIELFPSNMLSVLAGNGIYLFPVCVFAFFLGMGLNFDRSYSKPVISMIDSLSRIFYHVASFFSEILGFIIIVLSAYWAVRFNGIIQAKVYKDLIIMLGVFSLVLCFGILPLFMYLLKPKVNPWLVLYGFLGPALAAFFSGDINFTLPVLQRHSKENFGIKRRSGSLSIALFSTFCRCGSAMVAAIAFIVIIKSYSYLKIEAINILYIGLYAFVISFLLARHPGEGAFIALATLCLIFGDGEYRAGYLILKPVAFYLVAVGTFIDVMLCAFGTYVIARIDGFIEEKNLVHFI</sequence>
<evidence type="ECO:0000313" key="8">
    <source>
        <dbReference type="EMBL" id="AGS52151.1"/>
    </source>
</evidence>
<evidence type="ECO:0000256" key="2">
    <source>
        <dbReference type="ARBA" id="ARBA00022448"/>
    </source>
</evidence>
<evidence type="ECO:0000256" key="7">
    <source>
        <dbReference type="SAM" id="Phobius"/>
    </source>
</evidence>
<dbReference type="InterPro" id="IPR001991">
    <property type="entry name" value="Na-dicarboxylate_symporter"/>
</dbReference>
<feature type="transmembrane region" description="Helical" evidence="7">
    <location>
        <begin position="345"/>
        <end position="362"/>
    </location>
</feature>
<keyword evidence="2" id="KW-0813">Transport</keyword>
<keyword evidence="5 7" id="KW-1133">Transmembrane helix</keyword>
<feature type="transmembrane region" description="Helical" evidence="7">
    <location>
        <begin position="174"/>
        <end position="198"/>
    </location>
</feature>
<name>A0A806JYP2_9BACT</name>
<dbReference type="EMBL" id="JQ844184">
    <property type="protein sequence ID" value="AGS52151.1"/>
    <property type="molecule type" value="Genomic_DNA"/>
</dbReference>
<reference evidence="8" key="1">
    <citation type="submission" date="2012-03" db="EMBL/GenBank/DDBJ databases">
        <title>Functional metagenomics reveals considerable lignocellulase gene clusters in the gut microbiome of a wood-feeding higher termite.</title>
        <authorList>
            <person name="Liu N."/>
        </authorList>
    </citation>
    <scope>NUCLEOTIDE SEQUENCE</scope>
</reference>
<feature type="transmembrane region" description="Helical" evidence="7">
    <location>
        <begin position="243"/>
        <end position="266"/>
    </location>
</feature>
<dbReference type="PANTHER" id="PTHR42865:SF7">
    <property type="entry name" value="PROTON_GLUTAMATE-ASPARTATE SYMPORTER"/>
    <property type="match status" value="1"/>
</dbReference>
<dbReference type="GO" id="GO:0005886">
    <property type="term" value="C:plasma membrane"/>
    <property type="evidence" value="ECO:0007669"/>
    <property type="project" value="UniProtKB-SubCell"/>
</dbReference>
<keyword evidence="4 7" id="KW-0812">Transmembrane</keyword>
<feature type="transmembrane region" description="Helical" evidence="7">
    <location>
        <begin position="76"/>
        <end position="97"/>
    </location>
</feature>